<sequence length="177" mass="19688">MAKFFEEPQLWRIGRQVFAESMSEMARDGIHGNEGVAMWLGRYEGDVAVVTHVGVLRGPHVRKEPRLLMIGSDVINDLTDLAIEDGVRLIGQIHSHGPYFGTDLSETDRRYGIAVPGMLSLVAPDYALRRVTTLADCGIHLFQPGRGWRRLSAEEAQRRLSLSDTGHARILNAGSQR</sequence>
<dbReference type="AlphaFoldDB" id="A0A560L1L2"/>
<accession>A0A560L1L2</accession>
<dbReference type="Proteomes" id="UP000321304">
    <property type="component" value="Unassembled WGS sequence"/>
</dbReference>
<name>A0A560L1L2_9BRAD</name>
<dbReference type="SUPFAM" id="SSF102712">
    <property type="entry name" value="JAB1/MPN domain"/>
    <property type="match status" value="1"/>
</dbReference>
<keyword evidence="2" id="KW-1185">Reference proteome</keyword>
<gene>
    <name evidence="1" type="ORF">FBZ93_116128</name>
</gene>
<dbReference type="RefSeq" id="WP_146991720.1">
    <property type="nucleotide sequence ID" value="NZ_VITY01000016.1"/>
</dbReference>
<dbReference type="GO" id="GO:0000502">
    <property type="term" value="C:proteasome complex"/>
    <property type="evidence" value="ECO:0007669"/>
    <property type="project" value="UniProtKB-KW"/>
</dbReference>
<comment type="caution">
    <text evidence="1">The sequence shown here is derived from an EMBL/GenBank/DDBJ whole genome shotgun (WGS) entry which is preliminary data.</text>
</comment>
<evidence type="ECO:0000313" key="2">
    <source>
        <dbReference type="Proteomes" id="UP000321304"/>
    </source>
</evidence>
<dbReference type="Gene3D" id="3.40.140.10">
    <property type="entry name" value="Cytidine Deaminase, domain 2"/>
    <property type="match status" value="1"/>
</dbReference>
<dbReference type="OrthoDB" id="9204547at2"/>
<proteinExistence type="predicted"/>
<evidence type="ECO:0000313" key="1">
    <source>
        <dbReference type="EMBL" id="TWB89411.1"/>
    </source>
</evidence>
<organism evidence="1 2">
    <name type="scientific">Bradyrhizobium macuxiense</name>
    <dbReference type="NCBI Taxonomy" id="1755647"/>
    <lineage>
        <taxon>Bacteria</taxon>
        <taxon>Pseudomonadati</taxon>
        <taxon>Pseudomonadota</taxon>
        <taxon>Alphaproteobacteria</taxon>
        <taxon>Hyphomicrobiales</taxon>
        <taxon>Nitrobacteraceae</taxon>
        <taxon>Bradyrhizobium</taxon>
    </lineage>
</organism>
<reference evidence="1 2" key="1">
    <citation type="submission" date="2019-06" db="EMBL/GenBank/DDBJ databases">
        <title>Genomic Encyclopedia of Type Strains, Phase IV (KMG-V): Genome sequencing to study the core and pangenomes of soil and plant-associated prokaryotes.</title>
        <authorList>
            <person name="Whitman W."/>
        </authorList>
    </citation>
    <scope>NUCLEOTIDE SEQUENCE [LARGE SCALE GENOMIC DNA]</scope>
    <source>
        <strain evidence="1 2">BR 10355</strain>
    </source>
</reference>
<keyword evidence="1" id="KW-0647">Proteasome</keyword>
<protein>
    <submittedName>
        <fullName evidence="1">Proteasome lid subunit RPN8/RPN11</fullName>
    </submittedName>
</protein>
<dbReference type="EMBL" id="VITY01000016">
    <property type="protein sequence ID" value="TWB89411.1"/>
    <property type="molecule type" value="Genomic_DNA"/>
</dbReference>